<evidence type="ECO:0000256" key="2">
    <source>
        <dbReference type="ARBA" id="ARBA00009009"/>
    </source>
</evidence>
<keyword evidence="4 6" id="KW-0378">Hydrolase</keyword>
<sequence length="283" mass="31285">MSKSQSVIGTLIFTVCISSTNASPLEDKVNLLQQKGWKVGVSIFDSNSKKLESVNGDTRFPLDSTVKALACANVLSNVDKGLLSLENKVLIEEKDVVSHSPVTMKLINKSITLRDACAATTAYSDNTAANIAISSVGGPQKLTQFMRELGDTKTRSDRYEPELVINPEFDLRDTTTTDAMSESLSKLLVGNTLSKKSREQLKSWMMDNKVADNMLRARLPNGWSIADRSGASDYGIRGITSMVWSKTQEPLFISIYVRKSNTTLDERSRVINEIGEVIFNRYN</sequence>
<dbReference type="eggNOG" id="COG2367">
    <property type="taxonomic scope" value="Bacteria"/>
</dbReference>
<evidence type="ECO:0000256" key="3">
    <source>
        <dbReference type="ARBA" id="ARBA00012865"/>
    </source>
</evidence>
<evidence type="ECO:0000313" key="9">
    <source>
        <dbReference type="Proteomes" id="UP000017670"/>
    </source>
</evidence>
<evidence type="ECO:0000256" key="1">
    <source>
        <dbReference type="ARBA" id="ARBA00001526"/>
    </source>
</evidence>
<comment type="similarity">
    <text evidence="2 6">Belongs to the class-A beta-lactamase family.</text>
</comment>
<dbReference type="HOGENOM" id="CLU_031960_6_0_6"/>
<comment type="catalytic activity">
    <reaction evidence="1 6">
        <text>a beta-lactam + H2O = a substituted beta-amino acid</text>
        <dbReference type="Rhea" id="RHEA:20401"/>
        <dbReference type="ChEBI" id="CHEBI:15377"/>
        <dbReference type="ChEBI" id="CHEBI:35627"/>
        <dbReference type="ChEBI" id="CHEBI:140347"/>
        <dbReference type="EC" id="3.5.2.6"/>
    </reaction>
</comment>
<reference evidence="8 9" key="1">
    <citation type="submission" date="2013-02" db="EMBL/GenBank/DDBJ databases">
        <title>The Genome Sequence of Acinetobacter beijerinckii CIP 110307.</title>
        <authorList>
            <consortium name="The Broad Institute Genome Sequencing Platform"/>
            <consortium name="The Broad Institute Genome Sequencing Center for Infectious Disease"/>
            <person name="Cerqueira G."/>
            <person name="Feldgarden M."/>
            <person name="Courvalin P."/>
            <person name="Perichon B."/>
            <person name="Grillot-Courvalin C."/>
            <person name="Clermont D."/>
            <person name="Rocha E."/>
            <person name="Yoon E.-J."/>
            <person name="Nemec A."/>
            <person name="Walker B."/>
            <person name="Young S.K."/>
            <person name="Zeng Q."/>
            <person name="Gargeya S."/>
            <person name="Fitzgerald M."/>
            <person name="Haas B."/>
            <person name="Abouelleil A."/>
            <person name="Alvarado L."/>
            <person name="Arachchi H.M."/>
            <person name="Berlin A.M."/>
            <person name="Chapman S.B."/>
            <person name="Dewar J."/>
            <person name="Goldberg J."/>
            <person name="Griggs A."/>
            <person name="Gujja S."/>
            <person name="Hansen M."/>
            <person name="Howarth C."/>
            <person name="Imamovic A."/>
            <person name="Larimer J."/>
            <person name="McCowan C."/>
            <person name="Murphy C."/>
            <person name="Neiman D."/>
            <person name="Pearson M."/>
            <person name="Priest M."/>
            <person name="Roberts A."/>
            <person name="Saif S."/>
            <person name="Shea T."/>
            <person name="Sisk P."/>
            <person name="Sykes S."/>
            <person name="Wortman J."/>
            <person name="Nusbaum C."/>
            <person name="Birren B."/>
        </authorList>
    </citation>
    <scope>NUCLEOTIDE SEQUENCE [LARGE SCALE GENOMIC DNA]</scope>
    <source>
        <strain evidence="8 9">CIP 110307</strain>
    </source>
</reference>
<dbReference type="AlphaFoldDB" id="N9EC93"/>
<dbReference type="PATRIC" id="fig|1217648.3.peg.553"/>
<keyword evidence="5 6" id="KW-0046">Antibiotic resistance</keyword>
<dbReference type="PANTHER" id="PTHR35333">
    <property type="entry name" value="BETA-LACTAMASE"/>
    <property type="match status" value="1"/>
</dbReference>
<feature type="domain" description="Beta-lactamase class A catalytic" evidence="7">
    <location>
        <begin position="44"/>
        <end position="256"/>
    </location>
</feature>
<dbReference type="InterPro" id="IPR000871">
    <property type="entry name" value="Beta-lactam_class-A"/>
</dbReference>
<dbReference type="Pfam" id="PF13354">
    <property type="entry name" value="Beta-lactamase2"/>
    <property type="match status" value="1"/>
</dbReference>
<protein>
    <recommendedName>
        <fullName evidence="3 6">Beta-lactamase</fullName>
        <ecNumber evidence="3 6">3.5.2.6</ecNumber>
    </recommendedName>
</protein>
<dbReference type="PANTHER" id="PTHR35333:SF3">
    <property type="entry name" value="BETA-LACTAMASE-TYPE TRANSPEPTIDASE FOLD CONTAINING PROTEIN"/>
    <property type="match status" value="1"/>
</dbReference>
<dbReference type="GO" id="GO:0008800">
    <property type="term" value="F:beta-lactamase activity"/>
    <property type="evidence" value="ECO:0007669"/>
    <property type="project" value="UniProtKB-UniRule"/>
</dbReference>
<accession>N9EC93</accession>
<dbReference type="Gene3D" id="3.40.710.10">
    <property type="entry name" value="DD-peptidase/beta-lactamase superfamily"/>
    <property type="match status" value="1"/>
</dbReference>
<dbReference type="PRINTS" id="PR00118">
    <property type="entry name" value="BLACTAMASEA"/>
</dbReference>
<dbReference type="STRING" id="262668.GCA_000931715_00357"/>
<dbReference type="InterPro" id="IPR012338">
    <property type="entry name" value="Beta-lactam/transpept-like"/>
</dbReference>
<gene>
    <name evidence="8" type="ORF">F933_00564</name>
</gene>
<organism evidence="8 9">
    <name type="scientific">Acinetobacter beijerinckii CIP 110307</name>
    <dbReference type="NCBI Taxonomy" id="1217648"/>
    <lineage>
        <taxon>Bacteria</taxon>
        <taxon>Pseudomonadati</taxon>
        <taxon>Pseudomonadota</taxon>
        <taxon>Gammaproteobacteria</taxon>
        <taxon>Moraxellales</taxon>
        <taxon>Moraxellaceae</taxon>
        <taxon>Acinetobacter</taxon>
    </lineage>
</organism>
<dbReference type="EMBL" id="APQL01000003">
    <property type="protein sequence ID" value="ENW08038.1"/>
    <property type="molecule type" value="Genomic_DNA"/>
</dbReference>
<keyword evidence="9" id="KW-1185">Reference proteome</keyword>
<dbReference type="SUPFAM" id="SSF56601">
    <property type="entry name" value="beta-lactamase/transpeptidase-like"/>
    <property type="match status" value="1"/>
</dbReference>
<dbReference type="EC" id="3.5.2.6" evidence="3 6"/>
<proteinExistence type="inferred from homology"/>
<evidence type="ECO:0000313" key="8">
    <source>
        <dbReference type="EMBL" id="ENW08038.1"/>
    </source>
</evidence>
<dbReference type="GO" id="GO:0046677">
    <property type="term" value="P:response to antibiotic"/>
    <property type="evidence" value="ECO:0007669"/>
    <property type="project" value="UniProtKB-UniRule"/>
</dbReference>
<dbReference type="Proteomes" id="UP000017670">
    <property type="component" value="Unassembled WGS sequence"/>
</dbReference>
<dbReference type="InterPro" id="IPR045155">
    <property type="entry name" value="Beta-lactam_cat"/>
</dbReference>
<dbReference type="NCBIfam" id="NF033103">
    <property type="entry name" value="bla_class_A"/>
    <property type="match status" value="1"/>
</dbReference>
<dbReference type="PROSITE" id="PS00146">
    <property type="entry name" value="BETA_LACTAMASE_A"/>
    <property type="match status" value="1"/>
</dbReference>
<name>N9EC93_9GAMM</name>
<evidence type="ECO:0000256" key="6">
    <source>
        <dbReference type="RuleBase" id="RU361140"/>
    </source>
</evidence>
<dbReference type="GO" id="GO:0030655">
    <property type="term" value="P:beta-lactam antibiotic catabolic process"/>
    <property type="evidence" value="ECO:0007669"/>
    <property type="project" value="InterPro"/>
</dbReference>
<dbReference type="InterPro" id="IPR023650">
    <property type="entry name" value="Beta-lactam_class-A_AS"/>
</dbReference>
<evidence type="ECO:0000256" key="4">
    <source>
        <dbReference type="ARBA" id="ARBA00022801"/>
    </source>
</evidence>
<evidence type="ECO:0000259" key="7">
    <source>
        <dbReference type="Pfam" id="PF13354"/>
    </source>
</evidence>
<evidence type="ECO:0000256" key="5">
    <source>
        <dbReference type="ARBA" id="ARBA00023251"/>
    </source>
</evidence>
<comment type="caution">
    <text evidence="8">The sequence shown here is derived from an EMBL/GenBank/DDBJ whole genome shotgun (WGS) entry which is preliminary data.</text>
</comment>